<evidence type="ECO:0000313" key="1">
    <source>
        <dbReference type="EMBL" id="KAI3696446.1"/>
    </source>
</evidence>
<keyword evidence="2" id="KW-1185">Reference proteome</keyword>
<accession>A0ACB8ZGJ4</accession>
<comment type="caution">
    <text evidence="1">The sequence shown here is derived from an EMBL/GenBank/DDBJ whole genome shotgun (WGS) entry which is preliminary data.</text>
</comment>
<protein>
    <submittedName>
        <fullName evidence="1">Uncharacterized protein</fullName>
    </submittedName>
</protein>
<gene>
    <name evidence="1" type="ORF">L1987_79461</name>
</gene>
<reference evidence="1 2" key="2">
    <citation type="journal article" date="2022" name="Mol. Ecol. Resour.">
        <title>The genomes of chicory, endive, great burdock and yacon provide insights into Asteraceae paleo-polyploidization history and plant inulin production.</title>
        <authorList>
            <person name="Fan W."/>
            <person name="Wang S."/>
            <person name="Wang H."/>
            <person name="Wang A."/>
            <person name="Jiang F."/>
            <person name="Liu H."/>
            <person name="Zhao H."/>
            <person name="Xu D."/>
            <person name="Zhang Y."/>
        </authorList>
    </citation>
    <scope>NUCLEOTIDE SEQUENCE [LARGE SCALE GENOMIC DNA]</scope>
    <source>
        <strain evidence="2">cv. Yunnan</strain>
        <tissue evidence="1">Leaves</tissue>
    </source>
</reference>
<name>A0ACB8ZGJ4_9ASTR</name>
<dbReference type="Proteomes" id="UP001056120">
    <property type="component" value="Linkage Group LG26"/>
</dbReference>
<evidence type="ECO:0000313" key="2">
    <source>
        <dbReference type="Proteomes" id="UP001056120"/>
    </source>
</evidence>
<sequence>MQVKHIFICKKGTPFRLIKSTYSSLRYELNRLLITSPGCTDEEAQNSWTKNIELGNVNNKHFVLSLKLKSVLDPCEDDNVCLGADSMQQDGDSEANDEYYRHKVNCKNIKLKT</sequence>
<reference evidence="2" key="1">
    <citation type="journal article" date="2022" name="Mol. Ecol. Resour.">
        <title>The genomes of chicory, endive, great burdock and yacon provide insights into Asteraceae palaeo-polyploidization history and plant inulin production.</title>
        <authorList>
            <person name="Fan W."/>
            <person name="Wang S."/>
            <person name="Wang H."/>
            <person name="Wang A."/>
            <person name="Jiang F."/>
            <person name="Liu H."/>
            <person name="Zhao H."/>
            <person name="Xu D."/>
            <person name="Zhang Y."/>
        </authorList>
    </citation>
    <scope>NUCLEOTIDE SEQUENCE [LARGE SCALE GENOMIC DNA]</scope>
    <source>
        <strain evidence="2">cv. Yunnan</strain>
    </source>
</reference>
<dbReference type="EMBL" id="CM042043">
    <property type="protein sequence ID" value="KAI3696446.1"/>
    <property type="molecule type" value="Genomic_DNA"/>
</dbReference>
<proteinExistence type="predicted"/>
<organism evidence="1 2">
    <name type="scientific">Smallanthus sonchifolius</name>
    <dbReference type="NCBI Taxonomy" id="185202"/>
    <lineage>
        <taxon>Eukaryota</taxon>
        <taxon>Viridiplantae</taxon>
        <taxon>Streptophyta</taxon>
        <taxon>Embryophyta</taxon>
        <taxon>Tracheophyta</taxon>
        <taxon>Spermatophyta</taxon>
        <taxon>Magnoliopsida</taxon>
        <taxon>eudicotyledons</taxon>
        <taxon>Gunneridae</taxon>
        <taxon>Pentapetalae</taxon>
        <taxon>asterids</taxon>
        <taxon>campanulids</taxon>
        <taxon>Asterales</taxon>
        <taxon>Asteraceae</taxon>
        <taxon>Asteroideae</taxon>
        <taxon>Heliantheae alliance</taxon>
        <taxon>Millerieae</taxon>
        <taxon>Smallanthus</taxon>
    </lineage>
</organism>